<dbReference type="GeneID" id="28995624"/>
<sequence length="167" mass="19682">MAMVIVTMNSLFRMLNKNTVVKFYWGMFLDPIPLQKEKKMKLTIQNRSMQLLVMNYYIKDALCRAFWVSIASLDVPNYQDTTIANLHLYLLKLIFFEGVGDLRQPSVSFFVASRRRYKEYEMYICVDLSQGLILCTIPSSIEYAQKNKCHFLVFGLIRLRNIINKRI</sequence>
<name>A0A167QMY3_PHYB8</name>
<dbReference type="RefSeq" id="XP_018297990.1">
    <property type="nucleotide sequence ID" value="XM_018434718.1"/>
</dbReference>
<dbReference type="EMBL" id="KV440972">
    <property type="protein sequence ID" value="OAD79950.1"/>
    <property type="molecule type" value="Genomic_DNA"/>
</dbReference>
<dbReference type="VEuPathDB" id="FungiDB:PHYBLDRAFT_162999"/>
<dbReference type="InParanoid" id="A0A167QMY3"/>
<evidence type="ECO:0000313" key="2">
    <source>
        <dbReference type="Proteomes" id="UP000077315"/>
    </source>
</evidence>
<dbReference type="AlphaFoldDB" id="A0A167QMY3"/>
<reference evidence="2" key="1">
    <citation type="submission" date="2015-06" db="EMBL/GenBank/DDBJ databases">
        <title>Expansion of signal transduction pathways in fungi by whole-genome duplication.</title>
        <authorList>
            <consortium name="DOE Joint Genome Institute"/>
            <person name="Corrochano L.M."/>
            <person name="Kuo A."/>
            <person name="Marcet-Houben M."/>
            <person name="Polaino S."/>
            <person name="Salamov A."/>
            <person name="Villalobos J.M."/>
            <person name="Alvarez M.I."/>
            <person name="Avalos J."/>
            <person name="Benito E.P."/>
            <person name="Benoit I."/>
            <person name="Burger G."/>
            <person name="Camino L.P."/>
            <person name="Canovas D."/>
            <person name="Cerda-Olmedo E."/>
            <person name="Cheng J.-F."/>
            <person name="Dominguez A."/>
            <person name="Elias M."/>
            <person name="Eslava A.P."/>
            <person name="Glaser F."/>
            <person name="Grimwood J."/>
            <person name="Gutierrez G."/>
            <person name="Heitman J."/>
            <person name="Henrissat B."/>
            <person name="Iturriaga E.A."/>
            <person name="Lang B.F."/>
            <person name="Lavin J.L."/>
            <person name="Lee S."/>
            <person name="Li W."/>
            <person name="Lindquist E."/>
            <person name="Lopez-Garcia S."/>
            <person name="Luque E.M."/>
            <person name="Marcos A.T."/>
            <person name="Martin J."/>
            <person name="McCluskey K."/>
            <person name="Medina H.R."/>
            <person name="Miralles-Duran A."/>
            <person name="Miyazaki A."/>
            <person name="Munoz-Torres E."/>
            <person name="Oguiza J.A."/>
            <person name="Ohm R."/>
            <person name="Olmedo M."/>
            <person name="Orejas M."/>
            <person name="Ortiz-Castellanos L."/>
            <person name="Pisabarro A.G."/>
            <person name="Rodriguez-Romero J."/>
            <person name="Ruiz-Herrera J."/>
            <person name="Ruiz-Vazquez R."/>
            <person name="Sanz C."/>
            <person name="Schackwitz W."/>
            <person name="Schmutz J."/>
            <person name="Shahriari M."/>
            <person name="Shelest E."/>
            <person name="Silva-Franco F."/>
            <person name="Soanes D."/>
            <person name="Syed K."/>
            <person name="Tagua V.G."/>
            <person name="Talbot N.J."/>
            <person name="Thon M."/>
            <person name="De vries R.P."/>
            <person name="Wiebenga A."/>
            <person name="Yadav J.S."/>
            <person name="Braun E.L."/>
            <person name="Baker S."/>
            <person name="Garre V."/>
            <person name="Horwitz B."/>
            <person name="Torres-Martinez S."/>
            <person name="Idnurm A."/>
            <person name="Herrera-Estrella A."/>
            <person name="Gabaldon T."/>
            <person name="Grigoriev I.V."/>
        </authorList>
    </citation>
    <scope>NUCLEOTIDE SEQUENCE [LARGE SCALE GENOMIC DNA]</scope>
    <source>
        <strain evidence="2">NRRL 1555(-)</strain>
    </source>
</reference>
<evidence type="ECO:0000313" key="1">
    <source>
        <dbReference type="EMBL" id="OAD79950.1"/>
    </source>
</evidence>
<dbReference type="Proteomes" id="UP000077315">
    <property type="component" value="Unassembled WGS sequence"/>
</dbReference>
<keyword evidence="2" id="KW-1185">Reference proteome</keyword>
<protein>
    <submittedName>
        <fullName evidence="1">Uncharacterized protein</fullName>
    </submittedName>
</protein>
<gene>
    <name evidence="1" type="ORF">PHYBLDRAFT_162999</name>
</gene>
<organism evidence="1 2">
    <name type="scientific">Phycomyces blakesleeanus (strain ATCC 8743b / DSM 1359 / FGSC 10004 / NBRC 33097 / NRRL 1555)</name>
    <dbReference type="NCBI Taxonomy" id="763407"/>
    <lineage>
        <taxon>Eukaryota</taxon>
        <taxon>Fungi</taxon>
        <taxon>Fungi incertae sedis</taxon>
        <taxon>Mucoromycota</taxon>
        <taxon>Mucoromycotina</taxon>
        <taxon>Mucoromycetes</taxon>
        <taxon>Mucorales</taxon>
        <taxon>Phycomycetaceae</taxon>
        <taxon>Phycomyces</taxon>
    </lineage>
</organism>
<accession>A0A167QMY3</accession>
<proteinExistence type="predicted"/>